<evidence type="ECO:0000313" key="2">
    <source>
        <dbReference type="EMBL" id="PGH32064.1"/>
    </source>
</evidence>
<feature type="compositionally biased region" description="Low complexity" evidence="1">
    <location>
        <begin position="83"/>
        <end position="96"/>
    </location>
</feature>
<feature type="compositionally biased region" description="Polar residues" evidence="1">
    <location>
        <begin position="1"/>
        <end position="34"/>
    </location>
</feature>
<organism evidence="2 3">
    <name type="scientific">[Emmonsia] crescens</name>
    <dbReference type="NCBI Taxonomy" id="73230"/>
    <lineage>
        <taxon>Eukaryota</taxon>
        <taxon>Fungi</taxon>
        <taxon>Dikarya</taxon>
        <taxon>Ascomycota</taxon>
        <taxon>Pezizomycotina</taxon>
        <taxon>Eurotiomycetes</taxon>
        <taxon>Eurotiomycetidae</taxon>
        <taxon>Onygenales</taxon>
        <taxon>Ajellomycetaceae</taxon>
        <taxon>Emergomyces</taxon>
    </lineage>
</organism>
<protein>
    <submittedName>
        <fullName evidence="2">Uncharacterized protein</fullName>
    </submittedName>
</protein>
<dbReference type="EMBL" id="PDND01000105">
    <property type="protein sequence ID" value="PGH32064.1"/>
    <property type="molecule type" value="Genomic_DNA"/>
</dbReference>
<keyword evidence="3" id="KW-1185">Reference proteome</keyword>
<feature type="compositionally biased region" description="Polar residues" evidence="1">
    <location>
        <begin position="43"/>
        <end position="56"/>
    </location>
</feature>
<evidence type="ECO:0000256" key="1">
    <source>
        <dbReference type="SAM" id="MobiDB-lite"/>
    </source>
</evidence>
<name>A0A2B7Z6Q4_9EURO</name>
<accession>A0A2B7Z6Q4</accession>
<feature type="region of interest" description="Disordered" evidence="1">
    <location>
        <begin position="1"/>
        <end position="158"/>
    </location>
</feature>
<gene>
    <name evidence="2" type="ORF">GX50_05133</name>
</gene>
<feature type="compositionally biased region" description="Polar residues" evidence="1">
    <location>
        <begin position="124"/>
        <end position="143"/>
    </location>
</feature>
<dbReference type="VEuPathDB" id="FungiDB:EMCG_09460"/>
<dbReference type="AlphaFoldDB" id="A0A2B7Z6Q4"/>
<dbReference type="Proteomes" id="UP000226031">
    <property type="component" value="Unassembled WGS sequence"/>
</dbReference>
<comment type="caution">
    <text evidence="2">The sequence shown here is derived from an EMBL/GenBank/DDBJ whole genome shotgun (WGS) entry which is preliminary data.</text>
</comment>
<proteinExistence type="predicted"/>
<feature type="compositionally biased region" description="Basic and acidic residues" evidence="1">
    <location>
        <begin position="145"/>
        <end position="158"/>
    </location>
</feature>
<sequence length="158" mass="16504">MSTSTGADAPSENPQATVQQSVTSLDESVGQSGLDQRHEISRWSPNTSSLAPSTAGDSARGPSETERSVGASRGGSTIANHGSTTNNTMSNATTGSVGAARERTLSILEHGGQPAPVSERNAETMASNFTQNPRSVQQLSSSGAKAKDRRERNKRTFE</sequence>
<reference evidence="2 3" key="1">
    <citation type="submission" date="2017-10" db="EMBL/GenBank/DDBJ databases">
        <title>Comparative genomics in systemic dimorphic fungi from Ajellomycetaceae.</title>
        <authorList>
            <person name="Munoz J.F."/>
            <person name="Mcewen J.G."/>
            <person name="Clay O.K."/>
            <person name="Cuomo C.A."/>
        </authorList>
    </citation>
    <scope>NUCLEOTIDE SEQUENCE [LARGE SCALE GENOMIC DNA]</scope>
    <source>
        <strain evidence="2 3">UAMH4076</strain>
    </source>
</reference>
<evidence type="ECO:0000313" key="3">
    <source>
        <dbReference type="Proteomes" id="UP000226031"/>
    </source>
</evidence>